<feature type="coiled-coil region" evidence="1">
    <location>
        <begin position="296"/>
        <end position="323"/>
    </location>
</feature>
<comment type="caution">
    <text evidence="3">The sequence shown here is derived from an EMBL/GenBank/DDBJ whole genome shotgun (WGS) entry which is preliminary data.</text>
</comment>
<feature type="compositionally biased region" description="Basic and acidic residues" evidence="2">
    <location>
        <begin position="1"/>
        <end position="19"/>
    </location>
</feature>
<feature type="region of interest" description="Disordered" evidence="2">
    <location>
        <begin position="1"/>
        <end position="20"/>
    </location>
</feature>
<sequence length="374" mass="41987">MARQTRARELDDCDTREHSNPWTRAAAGRQEELLVDENHQRWRQRFFSNMHAIECRVPPDTGPLTKTLSKIKDVVNMWSDCGVSDLVTVGETQVYPGYKQVPLLLESMDYQGLHSLRKFIGVLRETGHRYLADLILDTEAIPVADLRPGTASYSGSSFTDDMGLTRPTRTVHSPVRGHKAVVSLGQLLRQREERDVAPRGAVVPRTLLSHPLTSAPYAVTDDAAYTWAPRAPRAQTHVVSRKEDIPSTLYGLGQVSTCPGIECQMSMSGEHIIVASPARADGHVCPQVFTAQLQDNEQAMKVLRQEEMAIKQLLEQNARDQQKVRRKQYAIDDINKRLKDIGARASDMYDPAPDPNIGRYRLAQLNQIPWSVDS</sequence>
<dbReference type="EMBL" id="PZQS01000014">
    <property type="protein sequence ID" value="PVD19097.1"/>
    <property type="molecule type" value="Genomic_DNA"/>
</dbReference>
<organism evidence="3 4">
    <name type="scientific">Pomacea canaliculata</name>
    <name type="common">Golden apple snail</name>
    <dbReference type="NCBI Taxonomy" id="400727"/>
    <lineage>
        <taxon>Eukaryota</taxon>
        <taxon>Metazoa</taxon>
        <taxon>Spiralia</taxon>
        <taxon>Lophotrochozoa</taxon>
        <taxon>Mollusca</taxon>
        <taxon>Gastropoda</taxon>
        <taxon>Caenogastropoda</taxon>
        <taxon>Architaenioglossa</taxon>
        <taxon>Ampullarioidea</taxon>
        <taxon>Ampullariidae</taxon>
        <taxon>Pomacea</taxon>
    </lineage>
</organism>
<evidence type="ECO:0000256" key="2">
    <source>
        <dbReference type="SAM" id="MobiDB-lite"/>
    </source>
</evidence>
<dbReference type="Proteomes" id="UP000245119">
    <property type="component" value="Linkage Group LG14"/>
</dbReference>
<protein>
    <submittedName>
        <fullName evidence="3">Uncharacterized protein</fullName>
    </submittedName>
</protein>
<dbReference type="OrthoDB" id="6135994at2759"/>
<keyword evidence="4" id="KW-1185">Reference proteome</keyword>
<accession>A0A2T7ND53</accession>
<gene>
    <name evidence="3" type="ORF">C0Q70_21656</name>
</gene>
<evidence type="ECO:0000313" key="4">
    <source>
        <dbReference type="Proteomes" id="UP000245119"/>
    </source>
</evidence>
<evidence type="ECO:0000313" key="3">
    <source>
        <dbReference type="EMBL" id="PVD19097.1"/>
    </source>
</evidence>
<reference evidence="3 4" key="1">
    <citation type="submission" date="2018-04" db="EMBL/GenBank/DDBJ databases">
        <title>The genome of golden apple snail Pomacea canaliculata provides insight into stress tolerance and invasive adaptation.</title>
        <authorList>
            <person name="Liu C."/>
            <person name="Liu B."/>
            <person name="Ren Y."/>
            <person name="Zhang Y."/>
            <person name="Wang H."/>
            <person name="Li S."/>
            <person name="Jiang F."/>
            <person name="Yin L."/>
            <person name="Zhang G."/>
            <person name="Qian W."/>
            <person name="Fan W."/>
        </authorList>
    </citation>
    <scope>NUCLEOTIDE SEQUENCE [LARGE SCALE GENOMIC DNA]</scope>
    <source>
        <strain evidence="3">SZHN2017</strain>
        <tissue evidence="3">Muscle</tissue>
    </source>
</reference>
<keyword evidence="1" id="KW-0175">Coiled coil</keyword>
<evidence type="ECO:0000256" key="1">
    <source>
        <dbReference type="SAM" id="Coils"/>
    </source>
</evidence>
<name>A0A2T7ND53_POMCA</name>
<dbReference type="AlphaFoldDB" id="A0A2T7ND53"/>
<proteinExistence type="predicted"/>